<dbReference type="AlphaFoldDB" id="A0A518EXA0"/>
<dbReference type="OrthoDB" id="9762009at2"/>
<feature type="domain" description="PLD phosphodiesterase" evidence="14">
    <location>
        <begin position="213"/>
        <end position="240"/>
    </location>
</feature>
<dbReference type="NCBIfam" id="TIGR04265">
    <property type="entry name" value="bac_cardiolipin"/>
    <property type="match status" value="1"/>
</dbReference>
<accession>A0A518EXA0</accession>
<keyword evidence="16" id="KW-1185">Reference proteome</keyword>
<name>A0A518EXA0_9BACT</name>
<dbReference type="InterPro" id="IPR027379">
    <property type="entry name" value="CLS_N"/>
</dbReference>
<proteinExistence type="predicted"/>
<sequence>MPDTWTLAGLLIALFHGAGFLTSVHVLMTGRTPQGALAWIFFLVLLPYLAVPLYWVFGPRRYDGYIDSRLTSPTPFDSIVGELHETGAEYICDRDEGRSSLVALERIVRLPFTHGNDVELLIDGEATFAAFFDAIDRAERYVAVQFFIVHDDGIGRDMKDALIERARAGVEVLFLFDEVGSRHLPEHYKAELRGAGVQIKPFSTTRHANRFQLNFRNHRKLIIVDGETAFVGGLNCGDEYMGRDPKMSPWRDTFTRVQGPSVQALQLSFVEDWHWATDEIPEWNWEPKPAPSGVDWNALVLPTGPADTFESCSLLFVALFHSAETRLWISTPYFVFDNQVLSALQLAALRGVDVRILVPERADYETAYFAGWSFHDDVLESGCRIFRYKEGFLHQKAVLVDDDLALLGTMNLDNRSMRLNFEIGILVENETFASRVEEMLEEDLARASEVRQKELEEAGFFFRLKARLARLFAPIL</sequence>
<keyword evidence="7 13" id="KW-1133">Transmembrane helix</keyword>
<dbReference type="InterPro" id="IPR022924">
    <property type="entry name" value="Cardiolipin_synthase"/>
</dbReference>
<evidence type="ECO:0000256" key="4">
    <source>
        <dbReference type="ARBA" id="ARBA00022679"/>
    </source>
</evidence>
<evidence type="ECO:0000256" key="7">
    <source>
        <dbReference type="ARBA" id="ARBA00022989"/>
    </source>
</evidence>
<dbReference type="GO" id="GO:0032049">
    <property type="term" value="P:cardiolipin biosynthetic process"/>
    <property type="evidence" value="ECO:0007669"/>
    <property type="project" value="UniProtKB-UniRule"/>
</dbReference>
<keyword evidence="9 13" id="KW-0472">Membrane</keyword>
<evidence type="ECO:0000256" key="10">
    <source>
        <dbReference type="ARBA" id="ARBA00023209"/>
    </source>
</evidence>
<protein>
    <recommendedName>
        <fullName evidence="12">Cardiolipin synthase</fullName>
        <ecNumber evidence="12">2.7.8.-</ecNumber>
    </recommendedName>
</protein>
<feature type="domain" description="PLD phosphodiesterase" evidence="14">
    <location>
        <begin position="389"/>
        <end position="416"/>
    </location>
</feature>
<evidence type="ECO:0000259" key="14">
    <source>
        <dbReference type="PROSITE" id="PS50035"/>
    </source>
</evidence>
<dbReference type="FunFam" id="3.30.870.10:FF:000014">
    <property type="entry name" value="Cardiolipin synthase"/>
    <property type="match status" value="1"/>
</dbReference>
<evidence type="ECO:0000256" key="11">
    <source>
        <dbReference type="ARBA" id="ARBA00023264"/>
    </source>
</evidence>
<gene>
    <name evidence="15" type="primary">ywiE</name>
    <name evidence="15" type="ORF">Poly30_42790</name>
</gene>
<dbReference type="Gene3D" id="3.30.870.10">
    <property type="entry name" value="Endonuclease Chain A"/>
    <property type="match status" value="2"/>
</dbReference>
<evidence type="ECO:0000256" key="3">
    <source>
        <dbReference type="ARBA" id="ARBA00022516"/>
    </source>
</evidence>
<evidence type="ECO:0000256" key="9">
    <source>
        <dbReference type="ARBA" id="ARBA00023136"/>
    </source>
</evidence>
<keyword evidence="11" id="KW-1208">Phospholipid metabolism</keyword>
<evidence type="ECO:0000313" key="16">
    <source>
        <dbReference type="Proteomes" id="UP000320390"/>
    </source>
</evidence>
<evidence type="ECO:0000256" key="13">
    <source>
        <dbReference type="SAM" id="Phobius"/>
    </source>
</evidence>
<dbReference type="Pfam" id="PF13396">
    <property type="entry name" value="PLDc_N"/>
    <property type="match status" value="1"/>
</dbReference>
<keyword evidence="6" id="KW-0677">Repeat</keyword>
<evidence type="ECO:0000256" key="1">
    <source>
        <dbReference type="ARBA" id="ARBA00004651"/>
    </source>
</evidence>
<dbReference type="RefSeq" id="WP_145201896.1">
    <property type="nucleotide sequence ID" value="NZ_CP036434.1"/>
</dbReference>
<comment type="subcellular location">
    <subcellularLocation>
        <location evidence="1">Cell membrane</location>
        <topology evidence="1">Multi-pass membrane protein</topology>
    </subcellularLocation>
</comment>
<dbReference type="InterPro" id="IPR001736">
    <property type="entry name" value="PLipase_D/transphosphatidylase"/>
</dbReference>
<evidence type="ECO:0000256" key="8">
    <source>
        <dbReference type="ARBA" id="ARBA00023098"/>
    </source>
</evidence>
<keyword evidence="10" id="KW-0594">Phospholipid biosynthesis</keyword>
<evidence type="ECO:0000256" key="2">
    <source>
        <dbReference type="ARBA" id="ARBA00022475"/>
    </source>
</evidence>
<dbReference type="PANTHER" id="PTHR21248:SF22">
    <property type="entry name" value="PHOSPHOLIPASE D"/>
    <property type="match status" value="1"/>
</dbReference>
<dbReference type="SUPFAM" id="SSF56024">
    <property type="entry name" value="Phospholipase D/nuclease"/>
    <property type="match status" value="2"/>
</dbReference>
<dbReference type="PANTHER" id="PTHR21248">
    <property type="entry name" value="CARDIOLIPIN SYNTHASE"/>
    <property type="match status" value="1"/>
</dbReference>
<evidence type="ECO:0000256" key="12">
    <source>
        <dbReference type="NCBIfam" id="TIGR04265"/>
    </source>
</evidence>
<keyword evidence="8" id="KW-0443">Lipid metabolism</keyword>
<dbReference type="Pfam" id="PF13091">
    <property type="entry name" value="PLDc_2"/>
    <property type="match status" value="2"/>
</dbReference>
<feature type="transmembrane region" description="Helical" evidence="13">
    <location>
        <begin position="36"/>
        <end position="57"/>
    </location>
</feature>
<keyword evidence="4 15" id="KW-0808">Transferase</keyword>
<dbReference type="Proteomes" id="UP000320390">
    <property type="component" value="Chromosome"/>
</dbReference>
<keyword evidence="3" id="KW-0444">Lipid biosynthesis</keyword>
<keyword evidence="5 13" id="KW-0812">Transmembrane</keyword>
<dbReference type="GO" id="GO:0005886">
    <property type="term" value="C:plasma membrane"/>
    <property type="evidence" value="ECO:0007669"/>
    <property type="project" value="UniProtKB-SubCell"/>
</dbReference>
<dbReference type="CDD" id="cd09155">
    <property type="entry name" value="PLDc_PaCLS_like_1"/>
    <property type="match status" value="1"/>
</dbReference>
<evidence type="ECO:0000256" key="5">
    <source>
        <dbReference type="ARBA" id="ARBA00022692"/>
    </source>
</evidence>
<dbReference type="GO" id="GO:0008808">
    <property type="term" value="F:cardiolipin synthase activity"/>
    <property type="evidence" value="ECO:0007669"/>
    <property type="project" value="UniProtKB-UniRule"/>
</dbReference>
<keyword evidence="2" id="KW-1003">Cell membrane</keyword>
<dbReference type="InterPro" id="IPR025202">
    <property type="entry name" value="PLD-like_dom"/>
</dbReference>
<organism evidence="15 16">
    <name type="scientific">Saltatorellus ferox</name>
    <dbReference type="NCBI Taxonomy" id="2528018"/>
    <lineage>
        <taxon>Bacteria</taxon>
        <taxon>Pseudomonadati</taxon>
        <taxon>Planctomycetota</taxon>
        <taxon>Planctomycetia</taxon>
        <taxon>Planctomycetia incertae sedis</taxon>
        <taxon>Saltatorellus</taxon>
    </lineage>
</organism>
<reference evidence="15 16" key="1">
    <citation type="submission" date="2019-02" db="EMBL/GenBank/DDBJ databases">
        <title>Deep-cultivation of Planctomycetes and their phenomic and genomic characterization uncovers novel biology.</title>
        <authorList>
            <person name="Wiegand S."/>
            <person name="Jogler M."/>
            <person name="Boedeker C."/>
            <person name="Pinto D."/>
            <person name="Vollmers J."/>
            <person name="Rivas-Marin E."/>
            <person name="Kohn T."/>
            <person name="Peeters S.H."/>
            <person name="Heuer A."/>
            <person name="Rast P."/>
            <person name="Oberbeckmann S."/>
            <person name="Bunk B."/>
            <person name="Jeske O."/>
            <person name="Meyerdierks A."/>
            <person name="Storesund J.E."/>
            <person name="Kallscheuer N."/>
            <person name="Luecker S."/>
            <person name="Lage O.M."/>
            <person name="Pohl T."/>
            <person name="Merkel B.J."/>
            <person name="Hornburger P."/>
            <person name="Mueller R.-W."/>
            <person name="Bruemmer F."/>
            <person name="Labrenz M."/>
            <person name="Spormann A.M."/>
            <person name="Op den Camp H."/>
            <person name="Overmann J."/>
            <person name="Amann R."/>
            <person name="Jetten M.S.M."/>
            <person name="Mascher T."/>
            <person name="Medema M.H."/>
            <person name="Devos D.P."/>
            <person name="Kaster A.-K."/>
            <person name="Ovreas L."/>
            <person name="Rohde M."/>
            <person name="Galperin M.Y."/>
            <person name="Jogler C."/>
        </authorList>
    </citation>
    <scope>NUCLEOTIDE SEQUENCE [LARGE SCALE GENOMIC DNA]</scope>
    <source>
        <strain evidence="15 16">Poly30</strain>
    </source>
</reference>
<evidence type="ECO:0000256" key="6">
    <source>
        <dbReference type="ARBA" id="ARBA00022737"/>
    </source>
</evidence>
<dbReference type="SMART" id="SM00155">
    <property type="entry name" value="PLDc"/>
    <property type="match status" value="2"/>
</dbReference>
<dbReference type="PROSITE" id="PS50035">
    <property type="entry name" value="PLD"/>
    <property type="match status" value="2"/>
</dbReference>
<dbReference type="EC" id="2.7.8.-" evidence="12"/>
<dbReference type="EMBL" id="CP036434">
    <property type="protein sequence ID" value="QDV08726.1"/>
    <property type="molecule type" value="Genomic_DNA"/>
</dbReference>
<evidence type="ECO:0000313" key="15">
    <source>
        <dbReference type="EMBL" id="QDV08726.1"/>
    </source>
</evidence>